<evidence type="ECO:0000256" key="1">
    <source>
        <dbReference type="ARBA" id="ARBA00004651"/>
    </source>
</evidence>
<keyword evidence="4" id="KW-0808">Transferase</keyword>
<dbReference type="EMBL" id="LCEB01000006">
    <property type="protein sequence ID" value="KKS65314.1"/>
    <property type="molecule type" value="Genomic_DNA"/>
</dbReference>
<evidence type="ECO:0000256" key="2">
    <source>
        <dbReference type="ARBA" id="ARBA00022475"/>
    </source>
</evidence>
<gene>
    <name evidence="10" type="ORF">UV33_C0006G0009</name>
</gene>
<feature type="transmembrane region" description="Helical" evidence="8">
    <location>
        <begin position="183"/>
        <end position="200"/>
    </location>
</feature>
<keyword evidence="6 8" id="KW-1133">Transmembrane helix</keyword>
<dbReference type="InterPro" id="IPR050297">
    <property type="entry name" value="LipidA_mod_glycosyltrf_83"/>
</dbReference>
<evidence type="ECO:0000256" key="3">
    <source>
        <dbReference type="ARBA" id="ARBA00022676"/>
    </source>
</evidence>
<keyword evidence="5 8" id="KW-0812">Transmembrane</keyword>
<feature type="transmembrane region" description="Helical" evidence="8">
    <location>
        <begin position="128"/>
        <end position="147"/>
    </location>
</feature>
<proteinExistence type="predicted"/>
<feature type="transmembrane region" description="Helical" evidence="8">
    <location>
        <begin position="323"/>
        <end position="345"/>
    </location>
</feature>
<feature type="transmembrane region" description="Helical" evidence="8">
    <location>
        <begin position="207"/>
        <end position="238"/>
    </location>
</feature>
<feature type="transmembrane region" description="Helical" evidence="8">
    <location>
        <begin position="258"/>
        <end position="287"/>
    </location>
</feature>
<reference evidence="10 11" key="1">
    <citation type="journal article" date="2015" name="Nature">
        <title>rRNA introns, odd ribosomes, and small enigmatic genomes across a large radiation of phyla.</title>
        <authorList>
            <person name="Brown C.T."/>
            <person name="Hug L.A."/>
            <person name="Thomas B.C."/>
            <person name="Sharon I."/>
            <person name="Castelle C.J."/>
            <person name="Singh A."/>
            <person name="Wilkins M.J."/>
            <person name="Williams K.H."/>
            <person name="Banfield J.F."/>
        </authorList>
    </citation>
    <scope>NUCLEOTIDE SEQUENCE [LARGE SCALE GENOMIC DNA]</scope>
</reference>
<feature type="transmembrane region" description="Helical" evidence="8">
    <location>
        <begin position="69"/>
        <end position="93"/>
    </location>
</feature>
<dbReference type="GO" id="GO:0016763">
    <property type="term" value="F:pentosyltransferase activity"/>
    <property type="evidence" value="ECO:0007669"/>
    <property type="project" value="TreeGrafter"/>
</dbReference>
<accession>A0A0G1AWJ1</accession>
<dbReference type="GO" id="GO:0009103">
    <property type="term" value="P:lipopolysaccharide biosynthetic process"/>
    <property type="evidence" value="ECO:0007669"/>
    <property type="project" value="UniProtKB-ARBA"/>
</dbReference>
<dbReference type="InterPro" id="IPR038731">
    <property type="entry name" value="RgtA/B/C-like"/>
</dbReference>
<evidence type="ECO:0000256" key="6">
    <source>
        <dbReference type="ARBA" id="ARBA00022989"/>
    </source>
</evidence>
<feature type="transmembrane region" description="Helical" evidence="8">
    <location>
        <begin position="294"/>
        <end position="311"/>
    </location>
</feature>
<evidence type="ECO:0000256" key="4">
    <source>
        <dbReference type="ARBA" id="ARBA00022679"/>
    </source>
</evidence>
<evidence type="ECO:0000256" key="5">
    <source>
        <dbReference type="ARBA" id="ARBA00022692"/>
    </source>
</evidence>
<feature type="domain" description="Glycosyltransferase RgtA/B/C/D-like" evidence="9">
    <location>
        <begin position="132"/>
        <end position="252"/>
    </location>
</feature>
<protein>
    <recommendedName>
        <fullName evidence="9">Glycosyltransferase RgtA/B/C/D-like domain-containing protein</fullName>
    </recommendedName>
</protein>
<comment type="caution">
    <text evidence="10">The sequence shown here is derived from an EMBL/GenBank/DDBJ whole genome shotgun (WGS) entry which is preliminary data.</text>
</comment>
<feature type="transmembrane region" description="Helical" evidence="8">
    <location>
        <begin position="352"/>
        <end position="371"/>
    </location>
</feature>
<evidence type="ECO:0000256" key="7">
    <source>
        <dbReference type="ARBA" id="ARBA00023136"/>
    </source>
</evidence>
<evidence type="ECO:0000259" key="9">
    <source>
        <dbReference type="Pfam" id="PF13231"/>
    </source>
</evidence>
<keyword evidence="2" id="KW-1003">Cell membrane</keyword>
<name>A0A0G1AWJ1_9BACT</name>
<keyword evidence="7 8" id="KW-0472">Membrane</keyword>
<evidence type="ECO:0000313" key="10">
    <source>
        <dbReference type="EMBL" id="KKS65314.1"/>
    </source>
</evidence>
<sequence length="637" mass="72198">MIKRIKKKILKVKFDKIKILLLVILIAGFLIRVLGVYPGYSPYHPDEGKAGYSSAWFMFMNRTLDLPHYHYPALIPTIELFFMVLFFIPILWIKLLTTNPDIVLSNLNKLPEIFQNYIALRSDVEIMFLSRYLMVAFGVLTLVFSYLTAKTLFSSRRIGLFTALVLAVNLRAVSSSQLDLPDGYSGFFLILAFYILSRLKDNPSLKFYILSGVSIGLAISAKLQFFSLLPFSVLHLYLALKQKTVKGKLITLFSKKVFFWGLTGLSYFYHIVLTPGVVALSLVGLIVGLIRHRLSTFLVLCLVAFYLYYFIYLTRGWFYPRNFVSVVPFFAILAGLGLENVWNFLNSHIKKISLATGIFIVIISLALFGSIRNLIVHTVSYSKPWNIVTMRSCIEKNVAFGKTVAAHPTDKYILFSLPSIDVNKKLNFIPINIETSYSLAELQEEKADYALVGLDVVGDSNSVWWMTKPNYWDKPVGVAKNLFVSLAAVELFQNTVCSSVKPWQAVENNYAFVSIPSPTATEWEKVEAFEFDSESGLTWKKVDGFFGLGNNLILDKEEGRQKEGALKIISVTPKLPVVRWVSPVFEVVPGKVYKAEAWIKSTVPVEQKRRDGFLRLDFLNTPTNFLSLAIYTSRLKA</sequence>
<dbReference type="Pfam" id="PF13231">
    <property type="entry name" value="PMT_2"/>
    <property type="match status" value="1"/>
</dbReference>
<dbReference type="PANTHER" id="PTHR33908">
    <property type="entry name" value="MANNOSYLTRANSFERASE YKCB-RELATED"/>
    <property type="match status" value="1"/>
</dbReference>
<comment type="subcellular location">
    <subcellularLocation>
        <location evidence="1">Cell membrane</location>
        <topology evidence="1">Multi-pass membrane protein</topology>
    </subcellularLocation>
</comment>
<feature type="transmembrane region" description="Helical" evidence="8">
    <location>
        <begin position="20"/>
        <end position="40"/>
    </location>
</feature>
<dbReference type="GO" id="GO:0005886">
    <property type="term" value="C:plasma membrane"/>
    <property type="evidence" value="ECO:0007669"/>
    <property type="project" value="UniProtKB-SubCell"/>
</dbReference>
<dbReference type="PANTHER" id="PTHR33908:SF11">
    <property type="entry name" value="MEMBRANE PROTEIN"/>
    <property type="match status" value="1"/>
</dbReference>
<organism evidence="10 11">
    <name type="scientific">Candidatus Daviesbacteria bacterium GW2011_GWA1_42_6</name>
    <dbReference type="NCBI Taxonomy" id="1618420"/>
    <lineage>
        <taxon>Bacteria</taxon>
        <taxon>Candidatus Daviesiibacteriota</taxon>
    </lineage>
</organism>
<evidence type="ECO:0000313" key="11">
    <source>
        <dbReference type="Proteomes" id="UP000034135"/>
    </source>
</evidence>
<keyword evidence="3" id="KW-0328">Glycosyltransferase</keyword>
<dbReference type="Proteomes" id="UP000034135">
    <property type="component" value="Unassembled WGS sequence"/>
</dbReference>
<dbReference type="AlphaFoldDB" id="A0A0G1AWJ1"/>
<evidence type="ECO:0000256" key="8">
    <source>
        <dbReference type="SAM" id="Phobius"/>
    </source>
</evidence>